<dbReference type="InterPro" id="IPR001584">
    <property type="entry name" value="Integrase_cat-core"/>
</dbReference>
<organism evidence="11 12">
    <name type="scientific">Macrosiphum euphorbiae</name>
    <name type="common">potato aphid</name>
    <dbReference type="NCBI Taxonomy" id="13131"/>
    <lineage>
        <taxon>Eukaryota</taxon>
        <taxon>Metazoa</taxon>
        <taxon>Ecdysozoa</taxon>
        <taxon>Arthropoda</taxon>
        <taxon>Hexapoda</taxon>
        <taxon>Insecta</taxon>
        <taxon>Pterygota</taxon>
        <taxon>Neoptera</taxon>
        <taxon>Paraneoptera</taxon>
        <taxon>Hemiptera</taxon>
        <taxon>Sternorrhyncha</taxon>
        <taxon>Aphidomorpha</taxon>
        <taxon>Aphidoidea</taxon>
        <taxon>Aphididae</taxon>
        <taxon>Macrosiphini</taxon>
        <taxon>Macrosiphum</taxon>
    </lineage>
</organism>
<dbReference type="CDD" id="cd09274">
    <property type="entry name" value="RNase_HI_RT_Ty3"/>
    <property type="match status" value="1"/>
</dbReference>
<dbReference type="InterPro" id="IPR041588">
    <property type="entry name" value="Integrase_H2C2"/>
</dbReference>
<keyword evidence="6" id="KW-0511">Multifunctional enzyme</keyword>
<name>A0AAV0Y2W4_9HEMI</name>
<feature type="compositionally biased region" description="Basic residues" evidence="7">
    <location>
        <begin position="184"/>
        <end position="194"/>
    </location>
</feature>
<evidence type="ECO:0000313" key="11">
    <source>
        <dbReference type="EMBL" id="CAI6374746.1"/>
    </source>
</evidence>
<dbReference type="PANTHER" id="PTHR37984:SF5">
    <property type="entry name" value="PROTEIN NYNRIN-LIKE"/>
    <property type="match status" value="1"/>
</dbReference>
<dbReference type="GO" id="GO:0042575">
    <property type="term" value="C:DNA polymerase complex"/>
    <property type="evidence" value="ECO:0007669"/>
    <property type="project" value="UniProtKB-ARBA"/>
</dbReference>
<dbReference type="GO" id="GO:0015074">
    <property type="term" value="P:DNA integration"/>
    <property type="evidence" value="ECO:0007669"/>
    <property type="project" value="InterPro"/>
</dbReference>
<evidence type="ECO:0000256" key="1">
    <source>
        <dbReference type="ARBA" id="ARBA00012493"/>
    </source>
</evidence>
<evidence type="ECO:0000256" key="5">
    <source>
        <dbReference type="ARBA" id="ARBA00022759"/>
    </source>
</evidence>
<evidence type="ECO:0000256" key="6">
    <source>
        <dbReference type="ARBA" id="ARBA00023268"/>
    </source>
</evidence>
<dbReference type="Gene3D" id="3.10.10.10">
    <property type="entry name" value="HIV Type 1 Reverse Transcriptase, subunit A, domain 1"/>
    <property type="match status" value="1"/>
</dbReference>
<keyword evidence="12" id="KW-1185">Reference proteome</keyword>
<dbReference type="InterPro" id="IPR043128">
    <property type="entry name" value="Rev_trsase/Diguanyl_cyclase"/>
</dbReference>
<dbReference type="Pfam" id="PF00078">
    <property type="entry name" value="RVT_1"/>
    <property type="match status" value="1"/>
</dbReference>
<dbReference type="FunFam" id="3.30.70.270:FF:000026">
    <property type="entry name" value="Transposon Ty3-G Gag-Pol polyprotein"/>
    <property type="match status" value="1"/>
</dbReference>
<dbReference type="PROSITE" id="PS50994">
    <property type="entry name" value="INTEGRASE"/>
    <property type="match status" value="1"/>
</dbReference>
<dbReference type="EMBL" id="CARXXK010000003">
    <property type="protein sequence ID" value="CAI6363221.1"/>
    <property type="molecule type" value="Genomic_DNA"/>
</dbReference>
<dbReference type="CDD" id="cd01647">
    <property type="entry name" value="RT_LTR"/>
    <property type="match status" value="1"/>
</dbReference>
<dbReference type="InterPro" id="IPR012337">
    <property type="entry name" value="RNaseH-like_sf"/>
</dbReference>
<feature type="compositionally biased region" description="Basic and acidic residues" evidence="7">
    <location>
        <begin position="198"/>
        <end position="215"/>
    </location>
</feature>
<dbReference type="Gene3D" id="3.30.420.10">
    <property type="entry name" value="Ribonuclease H-like superfamily/Ribonuclease H"/>
    <property type="match status" value="1"/>
</dbReference>
<dbReference type="Proteomes" id="UP001160148">
    <property type="component" value="Unassembled WGS sequence"/>
</dbReference>
<dbReference type="GO" id="GO:0004519">
    <property type="term" value="F:endonuclease activity"/>
    <property type="evidence" value="ECO:0007669"/>
    <property type="project" value="UniProtKB-KW"/>
</dbReference>
<dbReference type="InterPro" id="IPR000477">
    <property type="entry name" value="RT_dom"/>
</dbReference>
<keyword evidence="2" id="KW-0808">Transferase</keyword>
<dbReference type="InterPro" id="IPR041577">
    <property type="entry name" value="RT_RNaseH_2"/>
</dbReference>
<keyword evidence="3" id="KW-0548">Nucleotidyltransferase</keyword>
<accession>A0AAV0Y2W4</accession>
<evidence type="ECO:0000259" key="9">
    <source>
        <dbReference type="PROSITE" id="PS50994"/>
    </source>
</evidence>
<dbReference type="Gene3D" id="1.10.340.70">
    <property type="match status" value="1"/>
</dbReference>
<dbReference type="SUPFAM" id="SSF56672">
    <property type="entry name" value="DNA/RNA polymerases"/>
    <property type="match status" value="1"/>
</dbReference>
<comment type="caution">
    <text evidence="11">The sequence shown here is derived from an EMBL/GenBank/DDBJ whole genome shotgun (WGS) entry which is preliminary data.</text>
</comment>
<evidence type="ECO:0000256" key="7">
    <source>
        <dbReference type="SAM" id="MobiDB-lite"/>
    </source>
</evidence>
<evidence type="ECO:0000256" key="2">
    <source>
        <dbReference type="ARBA" id="ARBA00022679"/>
    </source>
</evidence>
<evidence type="ECO:0000256" key="4">
    <source>
        <dbReference type="ARBA" id="ARBA00022722"/>
    </source>
</evidence>
<dbReference type="PROSITE" id="PS50878">
    <property type="entry name" value="RT_POL"/>
    <property type="match status" value="1"/>
</dbReference>
<keyword evidence="5" id="KW-0378">Hydrolase</keyword>
<dbReference type="Gene3D" id="2.40.70.10">
    <property type="entry name" value="Acid Proteases"/>
    <property type="match status" value="1"/>
</dbReference>
<dbReference type="FunFam" id="3.30.420.10:FF:000063">
    <property type="entry name" value="Retrovirus-related Pol polyprotein from transposon 297-like Protein"/>
    <property type="match status" value="1"/>
</dbReference>
<dbReference type="InterPro" id="IPR050951">
    <property type="entry name" value="Retrovirus_Pol_polyprotein"/>
</dbReference>
<dbReference type="Pfam" id="PF17921">
    <property type="entry name" value="Integrase_H2C2"/>
    <property type="match status" value="1"/>
</dbReference>
<dbReference type="Pfam" id="PF00665">
    <property type="entry name" value="rve"/>
    <property type="match status" value="1"/>
</dbReference>
<dbReference type="InterPro" id="IPR021109">
    <property type="entry name" value="Peptidase_aspartic_dom_sf"/>
</dbReference>
<dbReference type="GO" id="GO:0003676">
    <property type="term" value="F:nucleic acid binding"/>
    <property type="evidence" value="ECO:0007669"/>
    <property type="project" value="InterPro"/>
</dbReference>
<keyword evidence="5" id="KW-0255">Endonuclease</keyword>
<proteinExistence type="predicted"/>
<dbReference type="InterPro" id="IPR036397">
    <property type="entry name" value="RNaseH_sf"/>
</dbReference>
<dbReference type="FunFam" id="1.10.340.70:FF:000003">
    <property type="entry name" value="Protein CBG25708"/>
    <property type="match status" value="1"/>
</dbReference>
<evidence type="ECO:0000313" key="10">
    <source>
        <dbReference type="EMBL" id="CAI6363221.1"/>
    </source>
</evidence>
<dbReference type="Pfam" id="PF17919">
    <property type="entry name" value="RT_RNaseH_2"/>
    <property type="match status" value="1"/>
</dbReference>
<sequence length="1328" mass="152135">MTSYMGSLAQFNVDVDSWKIYQEQLEQFLEVNKIKADLKKSAFISCIGQDAYKLLRDLCTPDLPKNKSFEELCTLMENHFTPKINVFRERNNFYMASQQEGESVADFTARIRNLSTNCNFGGDKLEGILIDKFVFGLKSGKIKDRICEEKPTSETTFSQIVEIALAKETYLVNETDQVNWIKNKKSQQVRKKHYTSSTEHKHAGPRYAEHGDRWVKNTSDQGAQKHGQFQSNGGSKNFKGKDQGVGALEKSQCKVCGKRHTGMQNCRYKNYRCNLCGTIGHLARVCNKSKTTNFLNVESTENDIHESVIYNIQTNELKPIIVDIQINNIKLKAQLDSGSGLTVISEKTFRELFDTNIILKKIFKNVSGYTGEKINVLGFFLADMCFRGKTCEFFKIFVVEKGGPNLVGRDFMEKFNIKLTNINMLDDTEINLKQLKNKYSKLFNDDMGKFVYEKFKIRLKDDATPIFFKPRQIPFAFKDKVEEQLCRLEKLGVISQVESSEWGSPLVPILKSDGKIRLCADYKVTVNKFVQDVKYPLPRIEEIFQKVSKGKKFSKIDLSEAYNQLELDEESSKILTWSTHKGLFKIHRLPYGVAPASAIFQKLIEQLFQGHEGVANFLDDIIITGQNNREHLKNLDKVFNILYESGFKVKLSKCEFFKSEIEYLGHIISAEGLRKCENKIRAIVDAPAPCNITQVKSFAGMVNYYSKFLPNVSIIMRPIYNLLTKNKHFSWTRDCQIAFDKIKELIISDNVLVHFNSNYPIILSTDASNEGIAGCLSHIMPDGSERPISFISRTLVPAENNYSVTDKEALAIYWSVRKLFQYLQNQKFTIRTDHKPLIGILGENKNIPTMASARFQRWAVFLAGFQYTLEYIKGNDNCTSDLLSRLPIKGKYVVSVDSEPQSTYMAFIESEYFPINHNTIKLQSNRDKVISKVYYYVTHGWPKSISDDIKPYKDRHTDLSVEQGCLMLGYRVVIPSKSRKQILDELHSTHLGIVKMKAVARSYVWWPKIDAHIENLVKSCKYCMQLRQNPKKSELIPWSRPSGVWQRIHIDFFGPYHNSYFLVVLDAYSKWLEVKEMRNITTDNTIVELREIFGRWGLPVTLVSDNGAQLTSHIFTTFLKSNGIVHLRTAPGHPATNGAAENAVKTTKHALSAALADNKNKNVPKSVILNKFLLGYRNAPHSTTGESPSVLMLGRKLRCRLDLLYKSDEEVVREKQDKSIKNYNGSQNKIFKESDEVMIKFYKQGGKESWIKAIVKKVLGTKRYECESNDGKTFIRHVDQIIDATIVETDSQKYDSENEVVNSTVRNDNKIKKRMINVPSKLKDFILN</sequence>
<evidence type="ECO:0000256" key="3">
    <source>
        <dbReference type="ARBA" id="ARBA00022695"/>
    </source>
</evidence>
<dbReference type="InterPro" id="IPR043502">
    <property type="entry name" value="DNA/RNA_pol_sf"/>
</dbReference>
<dbReference type="EMBL" id="CARXXK010001250">
    <property type="protein sequence ID" value="CAI6374746.1"/>
    <property type="molecule type" value="Genomic_DNA"/>
</dbReference>
<dbReference type="PANTHER" id="PTHR37984">
    <property type="entry name" value="PROTEIN CBG26694"/>
    <property type="match status" value="1"/>
</dbReference>
<evidence type="ECO:0000259" key="8">
    <source>
        <dbReference type="PROSITE" id="PS50878"/>
    </source>
</evidence>
<gene>
    <name evidence="10" type="ORF">MEUPH1_LOCUS18202</name>
    <name evidence="11" type="ORF">MEUPH1_LOCUS28339</name>
</gene>
<feature type="region of interest" description="Disordered" evidence="7">
    <location>
        <begin position="184"/>
        <end position="241"/>
    </location>
</feature>
<evidence type="ECO:0000313" key="12">
    <source>
        <dbReference type="Proteomes" id="UP001160148"/>
    </source>
</evidence>
<protein>
    <recommendedName>
        <fullName evidence="1">RNA-directed DNA polymerase</fullName>
        <ecNumber evidence="1">2.7.7.49</ecNumber>
    </recommendedName>
</protein>
<dbReference type="SUPFAM" id="SSF53098">
    <property type="entry name" value="Ribonuclease H-like"/>
    <property type="match status" value="1"/>
</dbReference>
<dbReference type="GO" id="GO:0003964">
    <property type="term" value="F:RNA-directed DNA polymerase activity"/>
    <property type="evidence" value="ECO:0007669"/>
    <property type="project" value="UniProtKB-EC"/>
</dbReference>
<dbReference type="SUPFAM" id="SSF50630">
    <property type="entry name" value="Acid proteases"/>
    <property type="match status" value="1"/>
</dbReference>
<dbReference type="Gene3D" id="3.30.70.270">
    <property type="match status" value="2"/>
</dbReference>
<reference evidence="11 12" key="1">
    <citation type="submission" date="2023-01" db="EMBL/GenBank/DDBJ databases">
        <authorList>
            <person name="Whitehead M."/>
        </authorList>
    </citation>
    <scope>NUCLEOTIDE SEQUENCE [LARGE SCALE GENOMIC DNA]</scope>
</reference>
<feature type="compositionally biased region" description="Polar residues" evidence="7">
    <location>
        <begin position="216"/>
        <end position="235"/>
    </location>
</feature>
<feature type="domain" description="Integrase catalytic" evidence="9">
    <location>
        <begin position="1037"/>
        <end position="1196"/>
    </location>
</feature>
<keyword evidence="4" id="KW-0540">Nuclease</keyword>
<dbReference type="EC" id="2.7.7.49" evidence="1"/>
<feature type="domain" description="Reverse transcriptase" evidence="8">
    <location>
        <begin position="490"/>
        <end position="668"/>
    </location>
</feature>